<evidence type="ECO:0000313" key="1">
    <source>
        <dbReference type="EMBL" id="VTR15367.1"/>
    </source>
</evidence>
<dbReference type="EMBL" id="CABEEZ010000010">
    <property type="protein sequence ID" value="VTR15367.1"/>
    <property type="molecule type" value="Genomic_DNA"/>
</dbReference>
<reference evidence="1" key="1">
    <citation type="submission" date="2019-05" db="EMBL/GenBank/DDBJ databases">
        <authorList>
            <consortium name="Pathogen Informatics"/>
        </authorList>
    </citation>
    <scope>NUCLEOTIDE SEQUENCE [LARGE SCALE GENOMIC DNA]</scope>
    <source>
        <strain evidence="1">NCTC12965</strain>
    </source>
</reference>
<dbReference type="AlphaFoldDB" id="A0A4U9TAF1"/>
<dbReference type="InterPro" id="IPR007487">
    <property type="entry name" value="ABC_transpt-TYRBP-like"/>
</dbReference>
<dbReference type="PANTHER" id="PTHR35271">
    <property type="entry name" value="ABC TRANSPORTER, SUBSTRATE-BINDING LIPOPROTEIN-RELATED"/>
    <property type="match status" value="1"/>
</dbReference>
<sequence>MVYSPGEVNSTVVVKELKDELTKRGMTLVEVPAARTIDVAPAAKSLVGKVDVIYTNTDNNVISTYESLVGIANQAKNPVDRR</sequence>
<name>A0A4U9TAF1_SERFO</name>
<organism evidence="1">
    <name type="scientific">Serratia fonticola</name>
    <dbReference type="NCBI Taxonomy" id="47917"/>
    <lineage>
        <taxon>Bacteria</taxon>
        <taxon>Pseudomonadati</taxon>
        <taxon>Pseudomonadota</taxon>
        <taxon>Gammaproteobacteria</taxon>
        <taxon>Enterobacterales</taxon>
        <taxon>Yersiniaceae</taxon>
        <taxon>Serratia</taxon>
    </lineage>
</organism>
<dbReference type="PANTHER" id="PTHR35271:SF1">
    <property type="entry name" value="ABC TRANSPORTER, SUBSTRATE-BINDING LIPOPROTEIN"/>
    <property type="match status" value="1"/>
</dbReference>
<accession>A0A4U9TAF1</accession>
<protein>
    <submittedName>
        <fullName evidence="1">ABC-type uncharacterized transport system, periplasmic component</fullName>
    </submittedName>
</protein>
<proteinExistence type="predicted"/>
<gene>
    <name evidence="1" type="ORF">NCTC12965_00110</name>
</gene>
<dbReference type="Gene3D" id="3.40.50.2300">
    <property type="match status" value="1"/>
</dbReference>
<dbReference type="Pfam" id="PF04392">
    <property type="entry name" value="ABC_sub_bind"/>
    <property type="match status" value="1"/>
</dbReference>